<dbReference type="GO" id="GO:0043161">
    <property type="term" value="P:proteasome-mediated ubiquitin-dependent protein catabolic process"/>
    <property type="evidence" value="ECO:0007669"/>
    <property type="project" value="InterPro"/>
</dbReference>
<dbReference type="GO" id="GO:0005737">
    <property type="term" value="C:cytoplasm"/>
    <property type="evidence" value="ECO:0007669"/>
    <property type="project" value="UniProtKB-SubCell"/>
</dbReference>
<dbReference type="OrthoDB" id="1933455at2759"/>
<evidence type="ECO:0008006" key="12">
    <source>
        <dbReference type="Google" id="ProtNLM"/>
    </source>
</evidence>
<dbReference type="InterPro" id="IPR006595">
    <property type="entry name" value="CTLH_C"/>
</dbReference>
<protein>
    <recommendedName>
        <fullName evidence="12">CTLH domain-containing protein</fullName>
    </recommendedName>
</protein>
<dbReference type="eggNOG" id="KOG0396">
    <property type="taxonomic scope" value="Eukaryota"/>
</dbReference>
<dbReference type="PROSITE" id="PS50897">
    <property type="entry name" value="CTLH"/>
    <property type="match status" value="1"/>
</dbReference>
<feature type="zinc finger region" description="RING-Gid-type" evidence="7">
    <location>
        <begin position="317"/>
        <end position="389"/>
    </location>
</feature>
<evidence type="ECO:0000256" key="4">
    <source>
        <dbReference type="ARBA" id="ARBA00022723"/>
    </source>
</evidence>
<proteinExistence type="inferred from homology"/>
<dbReference type="InterPro" id="IPR044063">
    <property type="entry name" value="ZF_RING_GID"/>
</dbReference>
<dbReference type="FunCoup" id="G7E728">
    <property type="interactions" value="408"/>
</dbReference>
<reference evidence="10 11" key="2">
    <citation type="journal article" date="2012" name="Open Biol.">
        <title>Characteristics of nucleosomes and linker DNA regions on the genome of the basidiomycete Mixia osmundae revealed by mono- and dinucleosome mapping.</title>
        <authorList>
            <person name="Nishida H."/>
            <person name="Kondo S."/>
            <person name="Matsumoto T."/>
            <person name="Suzuki Y."/>
            <person name="Yoshikawa H."/>
            <person name="Taylor T.D."/>
            <person name="Sugiyama J."/>
        </authorList>
    </citation>
    <scope>NUCLEOTIDE SEQUENCE [LARGE SCALE GENOMIC DNA]</scope>
    <source>
        <strain evidence="11">CBS 9802 / IAM 14324 / JCM 22182 / KY 12970</strain>
    </source>
</reference>
<evidence type="ECO:0000256" key="2">
    <source>
        <dbReference type="ARBA" id="ARBA00010615"/>
    </source>
</evidence>
<dbReference type="InterPro" id="IPR013144">
    <property type="entry name" value="CRA_dom"/>
</dbReference>
<dbReference type="InterPro" id="IPR045098">
    <property type="entry name" value="Fyv10_fam"/>
</dbReference>
<accession>G7E728</accession>
<gene>
    <name evidence="10" type="primary">Mo05325</name>
    <name evidence="10" type="ORF">E5Q_05325</name>
</gene>
<keyword evidence="6" id="KW-0862">Zinc</keyword>
<evidence type="ECO:0000259" key="8">
    <source>
        <dbReference type="PROSITE" id="PS50897"/>
    </source>
</evidence>
<reference evidence="10 11" key="1">
    <citation type="journal article" date="2011" name="J. Gen. Appl. Microbiol.">
        <title>Draft genome sequencing of the enigmatic basidiomycete Mixia osmundae.</title>
        <authorList>
            <person name="Nishida H."/>
            <person name="Nagatsuka Y."/>
            <person name="Sugiyama J."/>
        </authorList>
    </citation>
    <scope>NUCLEOTIDE SEQUENCE [LARGE SCALE GENOMIC DNA]</scope>
    <source>
        <strain evidence="11">CBS 9802 / IAM 14324 / JCM 22182 / KY 12970</strain>
    </source>
</reference>
<sequence length="701" mass="78433">MDTGKINVENVLLLEQPFLKIPFEQMRKTSKANQRAIDRELSNMSDIIAKRMSSDTPTDQQEALKTVESMLTKMLALKRKVDDSTKTYKTAQHAMRERIAHLDQLYQIASGSSPDSEAAYADWRAIRLARQLTEYFHRQSYEITASMYAEEESIEPLVDAALYDEMRRIDAALAERKVTEALSWCKENATGLKRIKSSLEFELRLQEFVELCRLRQLGQAIQYARKQLAPWQGTYPDEIKQAMALLAFAPDTKCLPYKDLYDLAWWTRIQASFRLAIYTLYGLPPMPTLFLPLHAGMAALKTPACTHSATELRNINCPLCDDEALGGLAKAGKVPFSHHVNSTIVCFISGKVMQDDNVPLCMPNGMIYSSEAMHRMAAESGGTVRCPRTGKEYALHELKKLIVFGTISLDFERSAPFCGTHTADCTQAASLSRWMGRHRNRETSKGQSLCTIANLIRLLISLVFLLRSVFGKVKKQRPEVFLVAHAYRDDRSARLELLSLPSAVHEPLRALLTRQDVANEGHEAPTLRDSGGWYATWQHLGVREKRQECRLAGLGAHSCRLIQAVRHSTDRQLAPSLALLIRGPLCSQTTQGERVYAALSLSSSDAVLSPLLATRSACSVYILSGLNPLVLTSVDLVIRQERLIELLGSLVSTWQLLLRRSALIGTANDPLPASDSNTQKPAVELRRALSDVQTSARYRSD</sequence>
<dbReference type="SMART" id="SM00757">
    <property type="entry name" value="CRA"/>
    <property type="match status" value="1"/>
</dbReference>
<dbReference type="SMART" id="SM00668">
    <property type="entry name" value="CTLH"/>
    <property type="match status" value="1"/>
</dbReference>
<dbReference type="RefSeq" id="XP_014567555.1">
    <property type="nucleotide sequence ID" value="XM_014712069.1"/>
</dbReference>
<dbReference type="PANTHER" id="PTHR12170">
    <property type="entry name" value="MACROPHAGE ERYTHROBLAST ATTACHER-RELATED"/>
    <property type="match status" value="1"/>
</dbReference>
<evidence type="ECO:0000256" key="3">
    <source>
        <dbReference type="ARBA" id="ARBA00022490"/>
    </source>
</evidence>
<dbReference type="Proteomes" id="UP000009131">
    <property type="component" value="Unassembled WGS sequence"/>
</dbReference>
<name>G7E728_MIXOS</name>
<evidence type="ECO:0000259" key="9">
    <source>
        <dbReference type="PROSITE" id="PS51867"/>
    </source>
</evidence>
<evidence type="ECO:0000256" key="7">
    <source>
        <dbReference type="PROSITE-ProRule" id="PRU01215"/>
    </source>
</evidence>
<keyword evidence="11" id="KW-1185">Reference proteome</keyword>
<dbReference type="Pfam" id="PF10607">
    <property type="entry name" value="CTLH"/>
    <property type="match status" value="1"/>
</dbReference>
<dbReference type="STRING" id="764103.G7E728"/>
<comment type="similarity">
    <text evidence="2">Belongs to the FYV10 family.</text>
</comment>
<feature type="domain" description="RING-Gid-type" evidence="9">
    <location>
        <begin position="317"/>
        <end position="389"/>
    </location>
</feature>
<dbReference type="GO" id="GO:0005634">
    <property type="term" value="C:nucleus"/>
    <property type="evidence" value="ECO:0007669"/>
    <property type="project" value="TreeGrafter"/>
</dbReference>
<keyword evidence="4" id="KW-0479">Metal-binding</keyword>
<evidence type="ECO:0000256" key="6">
    <source>
        <dbReference type="ARBA" id="ARBA00022833"/>
    </source>
</evidence>
<dbReference type="HOGENOM" id="CLU_393338_0_0_1"/>
<dbReference type="InterPro" id="IPR024964">
    <property type="entry name" value="CTLH/CRA"/>
</dbReference>
<dbReference type="EMBL" id="BABT02000153">
    <property type="protein sequence ID" value="GAA98638.1"/>
    <property type="molecule type" value="Genomic_DNA"/>
</dbReference>
<evidence type="ECO:0000313" key="10">
    <source>
        <dbReference type="EMBL" id="GAA98638.1"/>
    </source>
</evidence>
<dbReference type="CDD" id="cd16659">
    <property type="entry name" value="RING-Ubox_Emp"/>
    <property type="match status" value="1"/>
</dbReference>
<evidence type="ECO:0000256" key="5">
    <source>
        <dbReference type="ARBA" id="ARBA00022771"/>
    </source>
</evidence>
<dbReference type="GO" id="GO:0034657">
    <property type="term" value="C:GID complex"/>
    <property type="evidence" value="ECO:0007669"/>
    <property type="project" value="TreeGrafter"/>
</dbReference>
<dbReference type="GO" id="GO:0008270">
    <property type="term" value="F:zinc ion binding"/>
    <property type="evidence" value="ECO:0007669"/>
    <property type="project" value="UniProtKB-KW"/>
</dbReference>
<dbReference type="GO" id="GO:0061630">
    <property type="term" value="F:ubiquitin protein ligase activity"/>
    <property type="evidence" value="ECO:0007669"/>
    <property type="project" value="InterPro"/>
</dbReference>
<keyword evidence="3" id="KW-0963">Cytoplasm</keyword>
<evidence type="ECO:0000256" key="1">
    <source>
        <dbReference type="ARBA" id="ARBA00004496"/>
    </source>
</evidence>
<keyword evidence="5 7" id="KW-0863">Zinc-finger</keyword>
<dbReference type="PANTHER" id="PTHR12170:SF2">
    <property type="entry name" value="E3 UBIQUITIN-PROTEIN TRANSFERASE MAEA"/>
    <property type="match status" value="1"/>
</dbReference>
<comment type="caution">
    <text evidence="10">The sequence shown here is derived from an EMBL/GenBank/DDBJ whole genome shotgun (WGS) entry which is preliminary data.</text>
</comment>
<feature type="domain" description="CTLH" evidence="8">
    <location>
        <begin position="163"/>
        <end position="219"/>
    </location>
</feature>
<dbReference type="AlphaFoldDB" id="G7E728"/>
<dbReference type="PROSITE" id="PS51867">
    <property type="entry name" value="ZF_RING_GID"/>
    <property type="match status" value="1"/>
</dbReference>
<evidence type="ECO:0000313" key="11">
    <source>
        <dbReference type="Proteomes" id="UP000009131"/>
    </source>
</evidence>
<dbReference type="InParanoid" id="G7E728"/>
<organism evidence="10 11">
    <name type="scientific">Mixia osmundae (strain CBS 9802 / IAM 14324 / JCM 22182 / KY 12970)</name>
    <dbReference type="NCBI Taxonomy" id="764103"/>
    <lineage>
        <taxon>Eukaryota</taxon>
        <taxon>Fungi</taxon>
        <taxon>Dikarya</taxon>
        <taxon>Basidiomycota</taxon>
        <taxon>Pucciniomycotina</taxon>
        <taxon>Mixiomycetes</taxon>
        <taxon>Mixiales</taxon>
        <taxon>Mixiaceae</taxon>
        <taxon>Mixia</taxon>
    </lineage>
</organism>
<comment type="subcellular location">
    <subcellularLocation>
        <location evidence="1">Cytoplasm</location>
    </subcellularLocation>
</comment>